<comment type="caution">
    <text evidence="3">The sequence shown here is derived from an EMBL/GenBank/DDBJ whole genome shotgun (WGS) entry which is preliminary data.</text>
</comment>
<accession>A0A6P2CB05</accession>
<feature type="region of interest" description="Disordered" evidence="1">
    <location>
        <begin position="36"/>
        <end position="61"/>
    </location>
</feature>
<dbReference type="AlphaFoldDB" id="A0A6P2CB05"/>
<evidence type="ECO:0000256" key="2">
    <source>
        <dbReference type="SAM" id="Phobius"/>
    </source>
</evidence>
<sequence>MELTTGQQRLLFFVVVLALAGLGFYLLDGRGSGGSPGAASSPSATASSAPSATGTASAGVPPATVPAATPVSTAGGAEIYQWLPFTPDDLSAAAKTTLEFATAYTTWSYTEDTTAYAAKLNGLVTSDELPVLESAYATQGVAAQRTGQKQVSKGSGTIDSIRSFAAGTITFLVTLNQQVTSTQPTSTQSGQWAVTVLSSAGGWQVNDIELAKLGNS</sequence>
<keyword evidence="4" id="KW-1185">Reference proteome</keyword>
<protein>
    <submittedName>
        <fullName evidence="3">Uncharacterized protein</fullName>
    </submittedName>
</protein>
<feature type="transmembrane region" description="Helical" evidence="2">
    <location>
        <begin position="6"/>
        <end position="27"/>
    </location>
</feature>
<keyword evidence="2" id="KW-1133">Transmembrane helix</keyword>
<name>A0A6P2CB05_9ACTN</name>
<dbReference type="Proteomes" id="UP000460272">
    <property type="component" value="Unassembled WGS sequence"/>
</dbReference>
<dbReference type="RefSeq" id="WP_145851886.1">
    <property type="nucleotide sequence ID" value="NZ_RPFW01000001.1"/>
</dbReference>
<proteinExistence type="predicted"/>
<evidence type="ECO:0000313" key="3">
    <source>
        <dbReference type="EMBL" id="TVZ07131.1"/>
    </source>
</evidence>
<organism evidence="3 4">
    <name type="scientific">Trebonia kvetii</name>
    <dbReference type="NCBI Taxonomy" id="2480626"/>
    <lineage>
        <taxon>Bacteria</taxon>
        <taxon>Bacillati</taxon>
        <taxon>Actinomycetota</taxon>
        <taxon>Actinomycetes</taxon>
        <taxon>Streptosporangiales</taxon>
        <taxon>Treboniaceae</taxon>
        <taxon>Trebonia</taxon>
    </lineage>
</organism>
<evidence type="ECO:0000256" key="1">
    <source>
        <dbReference type="SAM" id="MobiDB-lite"/>
    </source>
</evidence>
<feature type="compositionally biased region" description="Low complexity" evidence="1">
    <location>
        <begin position="37"/>
        <end position="61"/>
    </location>
</feature>
<gene>
    <name evidence="3" type="ORF">EAS64_07425</name>
</gene>
<evidence type="ECO:0000313" key="4">
    <source>
        <dbReference type="Proteomes" id="UP000460272"/>
    </source>
</evidence>
<reference evidence="3 4" key="1">
    <citation type="submission" date="2018-11" db="EMBL/GenBank/DDBJ databases">
        <title>Trebonia kvetii gen.nov., sp.nov., a novel acidophilic actinobacterium, and proposal of the new actinobacterial family Treboniaceae fam. nov.</title>
        <authorList>
            <person name="Rapoport D."/>
            <person name="Sagova-Mareckova M."/>
            <person name="Sedlacek I."/>
            <person name="Provaznik J."/>
            <person name="Kralova S."/>
            <person name="Pavlinic D."/>
            <person name="Benes V."/>
            <person name="Kopecky J."/>
        </authorList>
    </citation>
    <scope>NUCLEOTIDE SEQUENCE [LARGE SCALE GENOMIC DNA]</scope>
    <source>
        <strain evidence="3 4">15Tr583</strain>
    </source>
</reference>
<keyword evidence="2" id="KW-0812">Transmembrane</keyword>
<dbReference type="EMBL" id="RPFW01000001">
    <property type="protein sequence ID" value="TVZ07131.1"/>
    <property type="molecule type" value="Genomic_DNA"/>
</dbReference>
<keyword evidence="2" id="KW-0472">Membrane</keyword>